<dbReference type="PROSITE" id="PS50255">
    <property type="entry name" value="CYTOCHROME_B5_2"/>
    <property type="match status" value="1"/>
</dbReference>
<sequence length="191" mass="21947">MILGQVCSGKTSEMSLKKSGLLVCKFADGEDFNLTWPGGQTKQNLVKYMENSIRKRGSFSLDELLEIEVSYLEEDGHVSWKATTLEELAEDCRINIVRVVKQGDPRKTMITESASKIKGLNESKRSSINQAIYMESMRSQENSNSKQYKSVTREELKIHNKQEDCWISYRGKVYDITKYLQFHPGGRFPQF</sequence>
<gene>
    <name evidence="6" type="ORF">cubi_00484</name>
</gene>
<evidence type="ECO:0000256" key="4">
    <source>
        <dbReference type="RuleBase" id="RU362121"/>
    </source>
</evidence>
<dbReference type="EMBL" id="LRBP01000022">
    <property type="protein sequence ID" value="OII72489.1"/>
    <property type="molecule type" value="Genomic_DNA"/>
</dbReference>
<dbReference type="InterPro" id="IPR036400">
    <property type="entry name" value="Cyt_B5-like_heme/steroid_sf"/>
</dbReference>
<protein>
    <submittedName>
        <fullName evidence="6">Flavohemoprotein</fullName>
    </submittedName>
</protein>
<dbReference type="GO" id="GO:0004128">
    <property type="term" value="F:cytochrome-b5 reductase activity, acting on NAD(P)H"/>
    <property type="evidence" value="ECO:0007669"/>
    <property type="project" value="TreeGrafter"/>
</dbReference>
<evidence type="ECO:0000256" key="3">
    <source>
        <dbReference type="ARBA" id="ARBA00023004"/>
    </source>
</evidence>
<keyword evidence="7" id="KW-1185">Reference proteome</keyword>
<dbReference type="RefSeq" id="XP_028873987.1">
    <property type="nucleotide sequence ID" value="XM_029017498.1"/>
</dbReference>
<dbReference type="OrthoDB" id="260519at2759"/>
<dbReference type="InterPro" id="IPR001199">
    <property type="entry name" value="Cyt_B5-like_heme/steroid-bd"/>
</dbReference>
<keyword evidence="3 4" id="KW-0408">Iron</keyword>
<dbReference type="PANTHER" id="PTHR46237">
    <property type="entry name" value="CYTOCHROME B5 REDUCTASE 4 FAMILY MEMBER"/>
    <property type="match status" value="1"/>
</dbReference>
<evidence type="ECO:0000313" key="6">
    <source>
        <dbReference type="EMBL" id="OII72489.1"/>
    </source>
</evidence>
<proteinExistence type="inferred from homology"/>
<feature type="domain" description="Cytochrome b5 heme-binding" evidence="5">
    <location>
        <begin position="148"/>
        <end position="191"/>
    </location>
</feature>
<dbReference type="PANTHER" id="PTHR46237:SF1">
    <property type="entry name" value="CYTOCHROME B5 REDUCTASE 4"/>
    <property type="match status" value="1"/>
</dbReference>
<reference evidence="6 7" key="1">
    <citation type="submission" date="2016-10" db="EMBL/GenBank/DDBJ databases">
        <title>Reductive evolution of mitochondrial metabolism and differential evolution of invasion-related proteins in Cryptosporidium.</title>
        <authorList>
            <person name="Liu S."/>
            <person name="Roellig D.M."/>
            <person name="Guo Y."/>
            <person name="Li N."/>
            <person name="Frace M.A."/>
            <person name="Tang K."/>
            <person name="Zhang L."/>
            <person name="Feng Y."/>
            <person name="Xiao L."/>
        </authorList>
    </citation>
    <scope>NUCLEOTIDE SEQUENCE [LARGE SCALE GENOMIC DNA]</scope>
    <source>
        <strain evidence="6">39726</strain>
    </source>
</reference>
<keyword evidence="1 4" id="KW-0349">Heme</keyword>
<evidence type="ECO:0000313" key="7">
    <source>
        <dbReference type="Proteomes" id="UP000186176"/>
    </source>
</evidence>
<dbReference type="PROSITE" id="PS00191">
    <property type="entry name" value="CYTOCHROME_B5_1"/>
    <property type="match status" value="1"/>
</dbReference>
<dbReference type="VEuPathDB" id="CryptoDB:cubi_00484"/>
<dbReference type="GO" id="GO:0020037">
    <property type="term" value="F:heme binding"/>
    <property type="evidence" value="ECO:0007669"/>
    <property type="project" value="UniProtKB-UniRule"/>
</dbReference>
<comment type="caution">
    <text evidence="6">The sequence shown here is derived from an EMBL/GenBank/DDBJ whole genome shotgun (WGS) entry which is preliminary data.</text>
</comment>
<evidence type="ECO:0000256" key="2">
    <source>
        <dbReference type="ARBA" id="ARBA00022723"/>
    </source>
</evidence>
<dbReference type="GeneID" id="39977277"/>
<dbReference type="Pfam" id="PF00173">
    <property type="entry name" value="Cyt-b5"/>
    <property type="match status" value="1"/>
</dbReference>
<accession>A0A1J4ME46</accession>
<dbReference type="Gene3D" id="3.10.120.10">
    <property type="entry name" value="Cytochrome b5-like heme/steroid binding domain"/>
    <property type="match status" value="1"/>
</dbReference>
<keyword evidence="2 4" id="KW-0479">Metal-binding</keyword>
<dbReference type="AlphaFoldDB" id="A0A1J4ME46"/>
<comment type="similarity">
    <text evidence="4">Belongs to the cytochrome b5 family.</text>
</comment>
<evidence type="ECO:0000256" key="1">
    <source>
        <dbReference type="ARBA" id="ARBA00022617"/>
    </source>
</evidence>
<dbReference type="GO" id="GO:0046872">
    <property type="term" value="F:metal ion binding"/>
    <property type="evidence" value="ECO:0007669"/>
    <property type="project" value="UniProtKB-UniRule"/>
</dbReference>
<organism evidence="6 7">
    <name type="scientific">Cryptosporidium ubiquitum</name>
    <dbReference type="NCBI Taxonomy" id="857276"/>
    <lineage>
        <taxon>Eukaryota</taxon>
        <taxon>Sar</taxon>
        <taxon>Alveolata</taxon>
        <taxon>Apicomplexa</taxon>
        <taxon>Conoidasida</taxon>
        <taxon>Coccidia</taxon>
        <taxon>Eucoccidiorida</taxon>
        <taxon>Eimeriorina</taxon>
        <taxon>Cryptosporidiidae</taxon>
        <taxon>Cryptosporidium</taxon>
    </lineage>
</organism>
<dbReference type="SUPFAM" id="SSF55856">
    <property type="entry name" value="Cytochrome b5-like heme/steroid binding domain"/>
    <property type="match status" value="1"/>
</dbReference>
<dbReference type="GO" id="GO:0005737">
    <property type="term" value="C:cytoplasm"/>
    <property type="evidence" value="ECO:0007669"/>
    <property type="project" value="TreeGrafter"/>
</dbReference>
<dbReference type="InterPro" id="IPR018506">
    <property type="entry name" value="Cyt_B5_heme-BS"/>
</dbReference>
<dbReference type="InterPro" id="IPR051872">
    <property type="entry name" value="Cytochrome_b5/Flavoprotein_Rdt"/>
</dbReference>
<evidence type="ECO:0000259" key="5">
    <source>
        <dbReference type="PROSITE" id="PS50255"/>
    </source>
</evidence>
<name>A0A1J4ME46_9CRYT</name>
<dbReference type="Proteomes" id="UP000186176">
    <property type="component" value="Unassembled WGS sequence"/>
</dbReference>